<evidence type="ECO:0000256" key="1">
    <source>
        <dbReference type="SAM" id="SignalP"/>
    </source>
</evidence>
<keyword evidence="1" id="KW-0732">Signal</keyword>
<accession>A0ABT4DMV0</accession>
<dbReference type="Gene3D" id="3.30.457.10">
    <property type="entry name" value="Copper amine oxidase-like, N-terminal domain"/>
    <property type="match status" value="1"/>
</dbReference>
<organism evidence="3 4">
    <name type="scientific">Paenibacillus apiarius</name>
    <dbReference type="NCBI Taxonomy" id="46240"/>
    <lineage>
        <taxon>Bacteria</taxon>
        <taxon>Bacillati</taxon>
        <taxon>Bacillota</taxon>
        <taxon>Bacilli</taxon>
        <taxon>Bacillales</taxon>
        <taxon>Paenibacillaceae</taxon>
        <taxon>Paenibacillus</taxon>
    </lineage>
</organism>
<evidence type="ECO:0000313" key="4">
    <source>
        <dbReference type="Proteomes" id="UP001207626"/>
    </source>
</evidence>
<dbReference type="SUPFAM" id="SSF55383">
    <property type="entry name" value="Copper amine oxidase, domain N"/>
    <property type="match status" value="1"/>
</dbReference>
<gene>
    <name evidence="3" type="ORF">M5X09_03165</name>
</gene>
<feature type="domain" description="Copper amine oxidase-like N-terminal" evidence="2">
    <location>
        <begin position="59"/>
        <end position="155"/>
    </location>
</feature>
<keyword evidence="4" id="KW-1185">Reference proteome</keyword>
<evidence type="ECO:0000313" key="3">
    <source>
        <dbReference type="EMBL" id="MCY9518676.1"/>
    </source>
</evidence>
<dbReference type="Pfam" id="PF07833">
    <property type="entry name" value="Cu_amine_oxidN1"/>
    <property type="match status" value="1"/>
</dbReference>
<feature type="chain" id="PRO_5045760593" evidence="1">
    <location>
        <begin position="30"/>
        <end position="165"/>
    </location>
</feature>
<reference evidence="3 4" key="1">
    <citation type="submission" date="2022-05" db="EMBL/GenBank/DDBJ databases">
        <title>Genome Sequencing of Bee-Associated Microbes.</title>
        <authorList>
            <person name="Dunlap C."/>
        </authorList>
    </citation>
    <scope>NUCLEOTIDE SEQUENCE [LARGE SCALE GENOMIC DNA]</scope>
    <source>
        <strain evidence="3 4">NRRL NRS-1438</strain>
    </source>
</reference>
<proteinExistence type="predicted"/>
<evidence type="ECO:0000259" key="2">
    <source>
        <dbReference type="Pfam" id="PF07833"/>
    </source>
</evidence>
<name>A0ABT4DMV0_9BACL</name>
<sequence length="165" mass="18545">MHFSLRKYSIHVLLGCVLLSLSMPLAAAAADTAEQPNQSVEAAQPLVQILNKDGEPIAADSLILHDMTYLPIKDISPNLDLKVRWEASSRTVYIEGDVADITWNSLTNKMKVNSKDTILTTMPEIVNSKTYIPLQLLREVFQIDYDWNEKTKTVTLLYEPDNANL</sequence>
<dbReference type="EMBL" id="JAMDLW010000002">
    <property type="protein sequence ID" value="MCY9518676.1"/>
    <property type="molecule type" value="Genomic_DNA"/>
</dbReference>
<protein>
    <submittedName>
        <fullName evidence="3">Copper amine oxidase N-terminal domain-containing protein</fullName>
    </submittedName>
</protein>
<feature type="signal peptide" evidence="1">
    <location>
        <begin position="1"/>
        <end position="29"/>
    </location>
</feature>
<dbReference type="Proteomes" id="UP001207626">
    <property type="component" value="Unassembled WGS sequence"/>
</dbReference>
<comment type="caution">
    <text evidence="3">The sequence shown here is derived from an EMBL/GenBank/DDBJ whole genome shotgun (WGS) entry which is preliminary data.</text>
</comment>
<dbReference type="InterPro" id="IPR036582">
    <property type="entry name" value="Mao_N_sf"/>
</dbReference>
<dbReference type="RefSeq" id="WP_087433630.1">
    <property type="nucleotide sequence ID" value="NZ_JAMDLV010000020.1"/>
</dbReference>
<dbReference type="InterPro" id="IPR012854">
    <property type="entry name" value="Cu_amine_oxidase-like_N"/>
</dbReference>